<evidence type="ECO:0000256" key="1">
    <source>
        <dbReference type="SAM" id="MobiDB-lite"/>
    </source>
</evidence>
<dbReference type="EMBL" id="CP014672">
    <property type="protein sequence ID" value="ANW98329.1"/>
    <property type="molecule type" value="Genomic_DNA"/>
</dbReference>
<evidence type="ECO:0000313" key="3">
    <source>
        <dbReference type="Proteomes" id="UP000092971"/>
    </source>
</evidence>
<dbReference type="RefSeq" id="WP_054632732.1">
    <property type="nucleotide sequence ID" value="NZ_CP014672.1"/>
</dbReference>
<name>A0A1B1YC36_THEST</name>
<sequence>MNGENLSNVPKPIHQPAYDKDGKQIPAGTEQAELFQPAMQQRGFYQTCSSPQEGMLQQPAQPASIFQQQQMQPAAPMNGTAQRTTIMSSGRGVRNSVLSDINFTQGFLQTQIGRYVKVEFLIGTNMFVDREGTLIRVGTDYIIIQEPETDDYLLCDIYSIKFIRFYY</sequence>
<evidence type="ECO:0000313" key="2">
    <source>
        <dbReference type="EMBL" id="ANW98329.1"/>
    </source>
</evidence>
<accession>A0A1B1YC36</accession>
<protein>
    <submittedName>
        <fullName evidence="2">Uncharacterized protein</fullName>
    </submittedName>
</protein>
<feature type="region of interest" description="Disordered" evidence="1">
    <location>
        <begin position="1"/>
        <end position="24"/>
    </location>
</feature>
<dbReference type="OrthoDB" id="2087128at2"/>
<proteinExistence type="predicted"/>
<reference evidence="2 3" key="1">
    <citation type="submission" date="2016-02" db="EMBL/GenBank/DDBJ databases">
        <title>Comparison of Clostridium stercorarium subspecies using comparative genomics and transcriptomics.</title>
        <authorList>
            <person name="Schellenberg J."/>
            <person name="Thallinger G."/>
            <person name="Levin D.B."/>
            <person name="Zhang X."/>
            <person name="Alvare G."/>
            <person name="Fristensky B."/>
            <person name="Sparling R."/>
        </authorList>
    </citation>
    <scope>NUCLEOTIDE SEQUENCE [LARGE SCALE GENOMIC DNA]</scope>
    <source>
        <strain evidence="2 3">DSM 2910</strain>
    </source>
</reference>
<dbReference type="AlphaFoldDB" id="A0A1B1YC36"/>
<organism evidence="2 3">
    <name type="scientific">Thermoclostridium stercorarium subsp. thermolacticum DSM 2910</name>
    <dbReference type="NCBI Taxonomy" id="1121336"/>
    <lineage>
        <taxon>Bacteria</taxon>
        <taxon>Bacillati</taxon>
        <taxon>Bacillota</taxon>
        <taxon>Clostridia</taxon>
        <taxon>Eubacteriales</taxon>
        <taxon>Oscillospiraceae</taxon>
        <taxon>Thermoclostridium</taxon>
    </lineage>
</organism>
<gene>
    <name evidence="2" type="ORF">CSTERTH_04390</name>
</gene>
<dbReference type="Proteomes" id="UP000092971">
    <property type="component" value="Chromosome"/>
</dbReference>